<name>A0A7S9L2T8_9SPHI</name>
<dbReference type="Proteomes" id="UP000594759">
    <property type="component" value="Chromosome"/>
</dbReference>
<dbReference type="AlphaFoldDB" id="A0A7S9L2T8"/>
<dbReference type="EMBL" id="CP064939">
    <property type="protein sequence ID" value="QPH41446.1"/>
    <property type="molecule type" value="Genomic_DNA"/>
</dbReference>
<gene>
    <name evidence="2" type="ORF">IZT61_09385</name>
</gene>
<keyword evidence="3" id="KW-1185">Reference proteome</keyword>
<proteinExistence type="predicted"/>
<feature type="chain" id="PRO_5032844277" evidence="1">
    <location>
        <begin position="22"/>
        <end position="741"/>
    </location>
</feature>
<evidence type="ECO:0000313" key="3">
    <source>
        <dbReference type="Proteomes" id="UP000594759"/>
    </source>
</evidence>
<evidence type="ECO:0000313" key="2">
    <source>
        <dbReference type="EMBL" id="QPH41446.1"/>
    </source>
</evidence>
<reference evidence="2 3" key="1">
    <citation type="submission" date="2020-11" db="EMBL/GenBank/DDBJ databases">
        <title>Pedobacter endophytica, an endophytic bacteria isolated form Carex pumila.</title>
        <authorList>
            <person name="Peng Y."/>
            <person name="Jiang L."/>
            <person name="Lee J."/>
        </authorList>
    </citation>
    <scope>NUCLEOTIDE SEQUENCE [LARGE SCALE GENOMIC DNA]</scope>
    <source>
        <strain evidence="2 3">JBR3-12</strain>
    </source>
</reference>
<protein>
    <submittedName>
        <fullName evidence="2">Uncharacterized protein</fullName>
    </submittedName>
</protein>
<accession>A0A7S9L2T8</accession>
<dbReference type="KEGG" id="pex:IZT61_09385"/>
<keyword evidence="1" id="KW-0732">Signal</keyword>
<organism evidence="2 3">
    <name type="scientific">Pedobacter endophyticus</name>
    <dbReference type="NCBI Taxonomy" id="2789740"/>
    <lineage>
        <taxon>Bacteria</taxon>
        <taxon>Pseudomonadati</taxon>
        <taxon>Bacteroidota</taxon>
        <taxon>Sphingobacteriia</taxon>
        <taxon>Sphingobacteriales</taxon>
        <taxon>Sphingobacteriaceae</taxon>
        <taxon>Pedobacter</taxon>
    </lineage>
</organism>
<dbReference type="RefSeq" id="WP_196100883.1">
    <property type="nucleotide sequence ID" value="NZ_CP064939.1"/>
</dbReference>
<feature type="signal peptide" evidence="1">
    <location>
        <begin position="1"/>
        <end position="21"/>
    </location>
</feature>
<sequence>MKQIGILLFIFSIISMMHAQAQVVIDAKGTKTAIDPSKWSENGSDIYNKNTGGVGVGTAGAVNPNAALEVKSTTKGVLISRVALTGTTAFAPLTAHVAGMMVYNTATAGTAPNNVSPGFYYNDGTKWVRVADATNGDLTKDAWVDDNANTMVKLGTLSDGTTARPVGTEMVVKDNGWVGIGTSTPSWMLDVVGPAAIGQFKRIGPGLTTSQAPGFLFTRAAGSPGAEQNINVGDYLGKLQFRGRVNAKDEDFGTLAYIAEGTTASIADGTIVSPGFASGRFVFSPNAGGTELMNINTRSGNVGIGVTAPRSLLDIKGYAKLGTADATADALTTASDRAGMIRYNSTTKALQYHDDTQWLTAASTATADLTNDAWVNDNANTMLKIGTLSNGTTARPAGTEVVIKDSGKMGIGTAAPQATLHVRNGDFRLENENNWNAYKGITYSDTRYPQLFLFKASGNTKATATYPPANNTLGVFRAANAIDSTGGAGFRVSSTQQQSAAAHGTSMIIFTNPNGQPNNVDQFIVDQNGNTGIGTMTPSSKLTVEESTAATYLNIANFMAPSNTIAGNNTSLKFGVSNTNKNSAEIRFNYTADQSNSNRIDFSFNSIVAPLASITAGGNMGIGIENPTAKLQVAGTVAAPNYTATIQSITGTWNLDLGANANWTLAAGANALTITNPKAGMFGLLKLTNSGTSTITLPAGSKVINGGAGAVSLTQVANAVDILTFYYDGATYWWTYGNNYN</sequence>
<evidence type="ECO:0000256" key="1">
    <source>
        <dbReference type="SAM" id="SignalP"/>
    </source>
</evidence>